<evidence type="ECO:0000313" key="2">
    <source>
        <dbReference type="WBParaSite" id="Hba_20316"/>
    </source>
</evidence>
<dbReference type="Proteomes" id="UP000095283">
    <property type="component" value="Unplaced"/>
</dbReference>
<evidence type="ECO:0000313" key="1">
    <source>
        <dbReference type="Proteomes" id="UP000095283"/>
    </source>
</evidence>
<proteinExistence type="predicted"/>
<accession>A0A1I7XS10</accession>
<organism evidence="1 2">
    <name type="scientific">Heterorhabditis bacteriophora</name>
    <name type="common">Entomopathogenic nematode worm</name>
    <dbReference type="NCBI Taxonomy" id="37862"/>
    <lineage>
        <taxon>Eukaryota</taxon>
        <taxon>Metazoa</taxon>
        <taxon>Ecdysozoa</taxon>
        <taxon>Nematoda</taxon>
        <taxon>Chromadorea</taxon>
        <taxon>Rhabditida</taxon>
        <taxon>Rhabditina</taxon>
        <taxon>Rhabditomorpha</taxon>
        <taxon>Strongyloidea</taxon>
        <taxon>Heterorhabditidae</taxon>
        <taxon>Heterorhabditis</taxon>
    </lineage>
</organism>
<dbReference type="WBParaSite" id="Hba_20316">
    <property type="protein sequence ID" value="Hba_20316"/>
    <property type="gene ID" value="Hba_20316"/>
</dbReference>
<keyword evidence="1" id="KW-1185">Reference proteome</keyword>
<sequence>MLPDSQLVSDTIIYKYIDLDLCSDWTWQVFLGYLAHAGTLSMRQYATNMQITLYDIFCGFCIRKEVSVPFDVISAYDGYLTYGGVPFFNYSHQTVVDSLLVWEVHTVISK</sequence>
<dbReference type="AlphaFoldDB" id="A0A1I7XS10"/>
<name>A0A1I7XS10_HETBA</name>
<reference evidence="2" key="1">
    <citation type="submission" date="2016-11" db="UniProtKB">
        <authorList>
            <consortium name="WormBaseParasite"/>
        </authorList>
    </citation>
    <scope>IDENTIFICATION</scope>
</reference>
<protein>
    <submittedName>
        <fullName evidence="2">Integrase_SAM-like_N domain-containing protein</fullName>
    </submittedName>
</protein>